<evidence type="ECO:0000313" key="4">
    <source>
        <dbReference type="Proteomes" id="UP000636800"/>
    </source>
</evidence>
<evidence type="ECO:0000313" key="2">
    <source>
        <dbReference type="EMBL" id="KAG0489201.1"/>
    </source>
</evidence>
<protein>
    <submittedName>
        <fullName evidence="2">Uncharacterized protein</fullName>
    </submittedName>
</protein>
<evidence type="ECO:0000313" key="3">
    <source>
        <dbReference type="EMBL" id="KAG0490980.1"/>
    </source>
</evidence>
<feature type="compositionally biased region" description="Basic and acidic residues" evidence="1">
    <location>
        <begin position="76"/>
        <end position="88"/>
    </location>
</feature>
<reference evidence="4 5" key="1">
    <citation type="journal article" date="2020" name="Nat. Food">
        <title>A phased Vanilla planifolia genome enables genetic improvement of flavour and production.</title>
        <authorList>
            <person name="Hasing T."/>
            <person name="Tang H."/>
            <person name="Brym M."/>
            <person name="Khazi F."/>
            <person name="Huang T."/>
            <person name="Chambers A.H."/>
        </authorList>
    </citation>
    <scope>NUCLEOTIDE SEQUENCE [LARGE SCALE GENOMIC DNA]</scope>
    <source>
        <tissue evidence="2">Leaf</tissue>
    </source>
</reference>
<keyword evidence="4" id="KW-1185">Reference proteome</keyword>
<proteinExistence type="predicted"/>
<dbReference type="Proteomes" id="UP000639772">
    <property type="component" value="Chromosome 3"/>
</dbReference>
<sequence>MSCFLNGSPKSSMLTKSHSINWKSKKNYTKLFQWLWTSGYSRSSCSRIMKSNTQTNREAFVSHPSMANLSGHHVKDFKEAEESKEIKQRTNLQRHGGQRVKGS</sequence>
<dbReference type="AlphaFoldDB" id="A0A835RBB1"/>
<dbReference type="EMBL" id="JADCNL010000003">
    <property type="protein sequence ID" value="KAG0489201.1"/>
    <property type="molecule type" value="Genomic_DNA"/>
</dbReference>
<organism evidence="2 4">
    <name type="scientific">Vanilla planifolia</name>
    <name type="common">Vanilla</name>
    <dbReference type="NCBI Taxonomy" id="51239"/>
    <lineage>
        <taxon>Eukaryota</taxon>
        <taxon>Viridiplantae</taxon>
        <taxon>Streptophyta</taxon>
        <taxon>Embryophyta</taxon>
        <taxon>Tracheophyta</taxon>
        <taxon>Spermatophyta</taxon>
        <taxon>Magnoliopsida</taxon>
        <taxon>Liliopsida</taxon>
        <taxon>Asparagales</taxon>
        <taxon>Orchidaceae</taxon>
        <taxon>Vanilloideae</taxon>
        <taxon>Vanilleae</taxon>
        <taxon>Vanilla</taxon>
    </lineage>
</organism>
<comment type="caution">
    <text evidence="2">The sequence shown here is derived from an EMBL/GenBank/DDBJ whole genome shotgun (WGS) entry which is preliminary data.</text>
</comment>
<evidence type="ECO:0000256" key="1">
    <source>
        <dbReference type="SAM" id="MobiDB-lite"/>
    </source>
</evidence>
<name>A0A835RBB1_VANPL</name>
<dbReference type="EMBL" id="JADCNM010000003">
    <property type="protein sequence ID" value="KAG0490980.1"/>
    <property type="molecule type" value="Genomic_DNA"/>
</dbReference>
<dbReference type="Proteomes" id="UP000636800">
    <property type="component" value="Chromosome 3"/>
</dbReference>
<evidence type="ECO:0000313" key="5">
    <source>
        <dbReference type="Proteomes" id="UP000639772"/>
    </source>
</evidence>
<gene>
    <name evidence="3" type="ORF">HPP92_007843</name>
    <name evidence="2" type="ORF">HPP92_008012</name>
</gene>
<accession>A0A835RBB1</accession>
<feature type="region of interest" description="Disordered" evidence="1">
    <location>
        <begin position="76"/>
        <end position="103"/>
    </location>
</feature>